<dbReference type="GO" id="GO:0016020">
    <property type="term" value="C:membrane"/>
    <property type="evidence" value="ECO:0007669"/>
    <property type="project" value="UniProtKB-SubCell"/>
</dbReference>
<dbReference type="RefSeq" id="WP_185255603.1">
    <property type="nucleotide sequence ID" value="NZ_AP023368.1"/>
</dbReference>
<dbReference type="GO" id="GO:0009847">
    <property type="term" value="P:spore germination"/>
    <property type="evidence" value="ECO:0007669"/>
    <property type="project" value="InterPro"/>
</dbReference>
<dbReference type="Gene3D" id="1.20.1740.10">
    <property type="entry name" value="Amino acid/polyamine transporter I"/>
    <property type="match status" value="1"/>
</dbReference>
<dbReference type="InterPro" id="IPR038501">
    <property type="entry name" value="Spore_GerAC_C_sf"/>
</dbReference>
<dbReference type="Pfam" id="PF05504">
    <property type="entry name" value="Spore_GerAC"/>
    <property type="match status" value="1"/>
</dbReference>
<dbReference type="Gene3D" id="3.30.300.210">
    <property type="entry name" value="Nutrient germinant receptor protein C, domain 3"/>
    <property type="match status" value="1"/>
</dbReference>
<keyword evidence="3" id="KW-0813">Transport</keyword>
<dbReference type="Pfam" id="PF03845">
    <property type="entry name" value="Spore_permease"/>
    <property type="match status" value="1"/>
</dbReference>
<feature type="transmembrane region" description="Helical" evidence="8">
    <location>
        <begin position="117"/>
        <end position="135"/>
    </location>
</feature>
<keyword evidence="7 8" id="KW-0472">Membrane</keyword>
<keyword evidence="6 8" id="KW-1133">Transmembrane helix</keyword>
<evidence type="ECO:0000256" key="8">
    <source>
        <dbReference type="SAM" id="Phobius"/>
    </source>
</evidence>
<organism evidence="11 12">
    <name type="scientific">Anaerocolumna chitinilytica</name>
    <dbReference type="NCBI Taxonomy" id="1727145"/>
    <lineage>
        <taxon>Bacteria</taxon>
        <taxon>Bacillati</taxon>
        <taxon>Bacillota</taxon>
        <taxon>Clostridia</taxon>
        <taxon>Lachnospirales</taxon>
        <taxon>Lachnospiraceae</taxon>
        <taxon>Anaerocolumna</taxon>
    </lineage>
</organism>
<dbReference type="InterPro" id="IPR057336">
    <property type="entry name" value="GerAC_N"/>
</dbReference>
<feature type="transmembrane region" description="Helical" evidence="8">
    <location>
        <begin position="372"/>
        <end position="391"/>
    </location>
</feature>
<proteinExistence type="inferred from homology"/>
<feature type="transmembrane region" description="Helical" evidence="8">
    <location>
        <begin position="227"/>
        <end position="246"/>
    </location>
</feature>
<dbReference type="Proteomes" id="UP000515703">
    <property type="component" value="Chromosome"/>
</dbReference>
<keyword evidence="5 8" id="KW-0812">Transmembrane</keyword>
<evidence type="ECO:0000313" key="12">
    <source>
        <dbReference type="Proteomes" id="UP000515703"/>
    </source>
</evidence>
<dbReference type="InterPro" id="IPR004761">
    <property type="entry name" value="Spore_GerAB"/>
</dbReference>
<feature type="transmembrane region" description="Helical" evidence="8">
    <location>
        <begin position="81"/>
        <end position="105"/>
    </location>
</feature>
<evidence type="ECO:0000256" key="2">
    <source>
        <dbReference type="ARBA" id="ARBA00007998"/>
    </source>
</evidence>
<dbReference type="KEGG" id="acht:bsdcttw_29170"/>
<feature type="transmembrane region" description="Helical" evidence="8">
    <location>
        <begin position="312"/>
        <end position="330"/>
    </location>
</feature>
<feature type="transmembrane region" description="Helical" evidence="8">
    <location>
        <begin position="342"/>
        <end position="360"/>
    </location>
</feature>
<feature type="transmembrane region" description="Helical" evidence="8">
    <location>
        <begin position="278"/>
        <end position="300"/>
    </location>
</feature>
<accession>A0A7I8DUA8</accession>
<reference evidence="11 12" key="2">
    <citation type="submission" date="2020-08" db="EMBL/GenBank/DDBJ databases">
        <authorList>
            <person name="Ueki A."/>
            <person name="Tonouchi A."/>
        </authorList>
    </citation>
    <scope>NUCLEOTIDE SEQUENCE [LARGE SCALE GENOMIC DNA]</scope>
    <source>
        <strain evidence="11 12">CTTW</strain>
    </source>
</reference>
<keyword evidence="12" id="KW-1185">Reference proteome</keyword>
<dbReference type="PANTHER" id="PTHR34975:SF2">
    <property type="entry name" value="SPORE GERMINATION PROTEIN A2"/>
    <property type="match status" value="1"/>
</dbReference>
<dbReference type="InterPro" id="IPR046953">
    <property type="entry name" value="Spore_GerAC-like_C"/>
</dbReference>
<dbReference type="PANTHER" id="PTHR34975">
    <property type="entry name" value="SPORE GERMINATION PROTEIN A2"/>
    <property type="match status" value="1"/>
</dbReference>
<sequence length="741" mass="84110">MFSDNDRISLRQFSRLLVFDLFSISGLIIPNIAAASSGRDGLLAICLGTLYAFIYGYLILSLCKQTGGRYLNFCDDTFGRFVTFFVAIPYIIKLFFCLVFSAKLFGQVINQTLLADTDNRIIILFLLVVSAYSASKGMEVRARITEIIYFLVIIPIILFLFLGIRKVDPGNITPLFTENLKDIGTGSYLVLLTFSALEMMIFAAPMIHYRKSDLSKGKRLYNYAARAIIITGILDILMYIVTMGLLGRKETADKLWSAINIFQMVKIPGGIVQRQDAFILSIWLLSIFTLTAALFYYLTYISGHVLKLSSRNYLLVPFILLAFGVAVIPIDTEQFYYFFKKYMMYIGMPQSLILPFLVACTGKLKKFINKKAIINTMFAIVITAGAFTLTGCSDMTEIEDKNFIQAVGIDTEGKDMIKVYYILPDLQALTEQGAEDPKKLKLSFSDKDFTEIEQDYGLENNKRLDFSQLKAVILGNGIAKDKEKMDAFLTYVENKYEFGRNTPIFLAENTAKEIMDLNSNIEGGIGDFLAQLSRINLKNNGIKEIDAGDLILARNEGNMNIVIPMLRAEETKMRVSGIGIYSAGTVQLHATEKESDFIYFASGFGKNKILYLPETNEDELPKYVLKINRITRTMEFRNADGKPYLNMIIEGNASIQKGLAKKEDEARNEDIKKIEEECNDYVKKNIQKTITAICINEKLDYLNLYRMTGYRNKSLWLEYKDDPEKFLENITINLKVNFHIQ</sequence>
<feature type="transmembrane region" description="Helical" evidence="8">
    <location>
        <begin position="41"/>
        <end position="60"/>
    </location>
</feature>
<feature type="transmembrane region" description="Helical" evidence="8">
    <location>
        <begin position="16"/>
        <end position="35"/>
    </location>
</feature>
<evidence type="ECO:0000256" key="5">
    <source>
        <dbReference type="ARBA" id="ARBA00022692"/>
    </source>
</evidence>
<evidence type="ECO:0000259" key="10">
    <source>
        <dbReference type="Pfam" id="PF25198"/>
    </source>
</evidence>
<gene>
    <name evidence="11" type="ORF">bsdcttw_29170</name>
</gene>
<comment type="similarity">
    <text evidence="2">Belongs to the amino acid-polyamine-organocation (APC) superfamily. Spore germination protein (SGP) (TC 2.A.3.9) family.</text>
</comment>
<feature type="domain" description="Spore germination protein N-terminal" evidence="10">
    <location>
        <begin position="394"/>
        <end position="567"/>
    </location>
</feature>
<feature type="domain" description="Spore germination GerAC-like C-terminal" evidence="9">
    <location>
        <begin position="591"/>
        <end position="741"/>
    </location>
</feature>
<evidence type="ECO:0000259" key="9">
    <source>
        <dbReference type="Pfam" id="PF05504"/>
    </source>
</evidence>
<dbReference type="NCBIfam" id="TIGR00912">
    <property type="entry name" value="2A0309"/>
    <property type="match status" value="1"/>
</dbReference>
<dbReference type="Pfam" id="PF25198">
    <property type="entry name" value="Spore_GerAC_N"/>
    <property type="match status" value="1"/>
</dbReference>
<dbReference type="EMBL" id="AP023368">
    <property type="protein sequence ID" value="BCJ99876.1"/>
    <property type="molecule type" value="Genomic_DNA"/>
</dbReference>
<evidence type="ECO:0000256" key="6">
    <source>
        <dbReference type="ARBA" id="ARBA00022989"/>
    </source>
</evidence>
<evidence type="ECO:0000313" key="11">
    <source>
        <dbReference type="EMBL" id="BCJ99876.1"/>
    </source>
</evidence>
<feature type="transmembrane region" description="Helical" evidence="8">
    <location>
        <begin position="147"/>
        <end position="165"/>
    </location>
</feature>
<dbReference type="AlphaFoldDB" id="A0A7I8DUA8"/>
<evidence type="ECO:0000256" key="4">
    <source>
        <dbReference type="ARBA" id="ARBA00022544"/>
    </source>
</evidence>
<feature type="transmembrane region" description="Helical" evidence="8">
    <location>
        <begin position="185"/>
        <end position="207"/>
    </location>
</feature>
<evidence type="ECO:0000256" key="7">
    <source>
        <dbReference type="ARBA" id="ARBA00023136"/>
    </source>
</evidence>
<comment type="subcellular location">
    <subcellularLocation>
        <location evidence="1">Membrane</location>
        <topology evidence="1">Multi-pass membrane protein</topology>
    </subcellularLocation>
</comment>
<name>A0A7I8DUA8_9FIRM</name>
<keyword evidence="4" id="KW-0309">Germination</keyword>
<evidence type="ECO:0000256" key="3">
    <source>
        <dbReference type="ARBA" id="ARBA00022448"/>
    </source>
</evidence>
<protein>
    <submittedName>
        <fullName evidence="11">Uncharacterized protein</fullName>
    </submittedName>
</protein>
<reference evidence="11 12" key="1">
    <citation type="submission" date="2020-08" db="EMBL/GenBank/DDBJ databases">
        <title>Draft genome sequencing of an Anaerocolumna strain isolated from anoxic soil subjected to BSD treatment.</title>
        <authorList>
            <person name="Uek A."/>
            <person name="Tonouchi A."/>
        </authorList>
    </citation>
    <scope>NUCLEOTIDE SEQUENCE [LARGE SCALE GENOMIC DNA]</scope>
    <source>
        <strain evidence="11 12">CTTW</strain>
    </source>
</reference>
<evidence type="ECO:0000256" key="1">
    <source>
        <dbReference type="ARBA" id="ARBA00004141"/>
    </source>
</evidence>